<dbReference type="Proteomes" id="UP000323136">
    <property type="component" value="Unassembled WGS sequence"/>
</dbReference>
<organism evidence="1 2">
    <name type="scientific">Tenacibaculum adriaticum</name>
    <dbReference type="NCBI Taxonomy" id="413713"/>
    <lineage>
        <taxon>Bacteria</taxon>
        <taxon>Pseudomonadati</taxon>
        <taxon>Bacteroidota</taxon>
        <taxon>Flavobacteriia</taxon>
        <taxon>Flavobacteriales</taxon>
        <taxon>Flavobacteriaceae</taxon>
        <taxon>Tenacibaculum</taxon>
    </lineage>
</organism>
<name>A0A5S5DR62_9FLAO</name>
<gene>
    <name evidence="1" type="ORF">C7447_103344</name>
</gene>
<accession>A0A5S5DR62</accession>
<proteinExistence type="predicted"/>
<evidence type="ECO:0008006" key="3">
    <source>
        <dbReference type="Google" id="ProtNLM"/>
    </source>
</evidence>
<evidence type="ECO:0000313" key="2">
    <source>
        <dbReference type="Proteomes" id="UP000323136"/>
    </source>
</evidence>
<reference evidence="1 2" key="1">
    <citation type="submission" date="2019-07" db="EMBL/GenBank/DDBJ databases">
        <title>Genomic Encyclopedia of Type Strains, Phase IV (KMG-IV): sequencing the most valuable type-strain genomes for metagenomic binning, comparative biology and taxonomic classification.</title>
        <authorList>
            <person name="Goeker M."/>
        </authorList>
    </citation>
    <scope>NUCLEOTIDE SEQUENCE [LARGE SCALE GENOMIC DNA]</scope>
    <source>
        <strain evidence="1 2">DSM 18961</strain>
    </source>
</reference>
<dbReference type="RefSeq" id="WP_148870502.1">
    <property type="nucleotide sequence ID" value="NZ_VNIA01000003.1"/>
</dbReference>
<keyword evidence="2" id="KW-1185">Reference proteome</keyword>
<dbReference type="OrthoDB" id="1443971at2"/>
<dbReference type="EMBL" id="VNIA01000003">
    <property type="protein sequence ID" value="TYP98174.1"/>
    <property type="molecule type" value="Genomic_DNA"/>
</dbReference>
<dbReference type="AlphaFoldDB" id="A0A5S5DR62"/>
<sequence length="191" mass="22033">MMKFRRNKLTITGLVAVALVITNFNSCDSFIKSKKCEVIKTSRIERNILTYKDEAKLLVMASKNNLDVIELCKIIEKEETDKIVVNLVEQIKDEHIEIFEKYNEVALENVISIPNYPDIKQGERAFSNTDDLEVNLKLLSNKINNQIELLEKLSDTTDNLDFKELATWTNNTLKENLNKTTETLTELNFDS</sequence>
<comment type="caution">
    <text evidence="1">The sequence shown here is derived from an EMBL/GenBank/DDBJ whole genome shotgun (WGS) entry which is preliminary data.</text>
</comment>
<protein>
    <recommendedName>
        <fullName evidence="3">DUF4142 domain-containing protein</fullName>
    </recommendedName>
</protein>
<evidence type="ECO:0000313" key="1">
    <source>
        <dbReference type="EMBL" id="TYP98174.1"/>
    </source>
</evidence>